<evidence type="ECO:0000313" key="1">
    <source>
        <dbReference type="EMBL" id="VAV99577.1"/>
    </source>
</evidence>
<dbReference type="AlphaFoldDB" id="A0A3B0S428"/>
<dbReference type="EC" id="3.1.3.15" evidence="1"/>
<accession>A0A3B0S428</accession>
<dbReference type="PRINTS" id="PR00377">
    <property type="entry name" value="IMPHPHTASES"/>
</dbReference>
<dbReference type="GO" id="GO:0008934">
    <property type="term" value="F:inositol monophosphate 1-phosphatase activity"/>
    <property type="evidence" value="ECO:0007669"/>
    <property type="project" value="TreeGrafter"/>
</dbReference>
<reference evidence="1" key="1">
    <citation type="submission" date="2018-06" db="EMBL/GenBank/DDBJ databases">
        <authorList>
            <person name="Zhirakovskaya E."/>
        </authorList>
    </citation>
    <scope>NUCLEOTIDE SEQUENCE</scope>
</reference>
<dbReference type="PANTHER" id="PTHR20854">
    <property type="entry name" value="INOSITOL MONOPHOSPHATASE"/>
    <property type="match status" value="1"/>
</dbReference>
<dbReference type="GO" id="GO:0007165">
    <property type="term" value="P:signal transduction"/>
    <property type="evidence" value="ECO:0007669"/>
    <property type="project" value="TreeGrafter"/>
</dbReference>
<name>A0A3B0S428_9ZZZZ</name>
<dbReference type="GO" id="GO:0006020">
    <property type="term" value="P:inositol metabolic process"/>
    <property type="evidence" value="ECO:0007669"/>
    <property type="project" value="TreeGrafter"/>
</dbReference>
<dbReference type="CDD" id="cd01641">
    <property type="entry name" value="Bacterial_IMPase_like_1"/>
    <property type="match status" value="1"/>
</dbReference>
<dbReference type="SUPFAM" id="SSF56655">
    <property type="entry name" value="Carbohydrate phosphatase"/>
    <property type="match status" value="1"/>
</dbReference>
<dbReference type="PANTHER" id="PTHR20854:SF4">
    <property type="entry name" value="INOSITOL-1-MONOPHOSPHATASE-RELATED"/>
    <property type="match status" value="1"/>
</dbReference>
<sequence>MNKQKSDELSAFALEMAKASEKATLAHFRESIKIDNKLDEGFDPVTAGDREAEQIMRQMIEKRYPGHSIHGEEFGKSQGSEPYTWVLDPIDGTRSFIAGTMTWTTLIGLEFEDKPVIGVMHQPYVGETFYGTPDGAWLLRGDQKRRLKVNPAPDLANAFGTTTGQHMYNTPAKAKFLNDMRGALRNIRYDADAYFFSLLAAGFIDIALDANLQAYDIAPLIPIIEGAGGIVSTWDGEPARLGGDIIAAASRELYEEALALLG</sequence>
<proteinExistence type="predicted"/>
<dbReference type="GO" id="GO:0004401">
    <property type="term" value="F:histidinol-phosphatase activity"/>
    <property type="evidence" value="ECO:0007669"/>
    <property type="project" value="UniProtKB-EC"/>
</dbReference>
<dbReference type="FunFam" id="3.30.540.10:FF:000030">
    <property type="entry name" value="Inositol monophosphatase"/>
    <property type="match status" value="1"/>
</dbReference>
<dbReference type="Gene3D" id="3.30.540.10">
    <property type="entry name" value="Fructose-1,6-Bisphosphatase, subunit A, domain 1"/>
    <property type="match status" value="1"/>
</dbReference>
<gene>
    <name evidence="1" type="ORF">MNBD_ALPHA08-1864</name>
</gene>
<keyword evidence="1" id="KW-0378">Hydrolase</keyword>
<protein>
    <submittedName>
        <fullName evidence="1">Histidinol-phosphatase [alternative form]</fullName>
        <ecNumber evidence="1">3.1.3.15</ecNumber>
    </submittedName>
</protein>
<organism evidence="1">
    <name type="scientific">hydrothermal vent metagenome</name>
    <dbReference type="NCBI Taxonomy" id="652676"/>
    <lineage>
        <taxon>unclassified sequences</taxon>
        <taxon>metagenomes</taxon>
        <taxon>ecological metagenomes</taxon>
    </lineage>
</organism>
<dbReference type="InterPro" id="IPR000760">
    <property type="entry name" value="Inositol_monophosphatase-like"/>
</dbReference>
<dbReference type="Pfam" id="PF00459">
    <property type="entry name" value="Inositol_P"/>
    <property type="match status" value="1"/>
</dbReference>
<dbReference type="Gene3D" id="3.40.190.80">
    <property type="match status" value="1"/>
</dbReference>
<dbReference type="EMBL" id="UOEC01000164">
    <property type="protein sequence ID" value="VAV99577.1"/>
    <property type="molecule type" value="Genomic_DNA"/>
</dbReference>